<evidence type="ECO:0000256" key="2">
    <source>
        <dbReference type="ARBA" id="ARBA00007891"/>
    </source>
</evidence>
<evidence type="ECO:0000256" key="7">
    <source>
        <dbReference type="ARBA" id="ARBA00022927"/>
    </source>
</evidence>
<dbReference type="GO" id="GO:0015031">
    <property type="term" value="P:protein transport"/>
    <property type="evidence" value="ECO:0007669"/>
    <property type="project" value="UniProtKB-KW"/>
</dbReference>
<keyword evidence="3" id="KW-0813">Transport</keyword>
<dbReference type="GO" id="GO:0005484">
    <property type="term" value="F:SNAP receptor activity"/>
    <property type="evidence" value="ECO:0007669"/>
    <property type="project" value="TreeGrafter"/>
</dbReference>
<dbReference type="GO" id="GO:0031201">
    <property type="term" value="C:SNARE complex"/>
    <property type="evidence" value="ECO:0007669"/>
    <property type="project" value="TreeGrafter"/>
</dbReference>
<feature type="transmembrane region" description="Helical" evidence="12">
    <location>
        <begin position="500"/>
        <end position="523"/>
    </location>
</feature>
<dbReference type="Pfam" id="PF09753">
    <property type="entry name" value="Use1"/>
    <property type="match status" value="1"/>
</dbReference>
<evidence type="ECO:0000256" key="5">
    <source>
        <dbReference type="ARBA" id="ARBA00022824"/>
    </source>
</evidence>
<evidence type="ECO:0000256" key="1">
    <source>
        <dbReference type="ARBA" id="ARBA00004163"/>
    </source>
</evidence>
<keyword evidence="7" id="KW-0653">Protein transport</keyword>
<evidence type="ECO:0000256" key="9">
    <source>
        <dbReference type="ARBA" id="ARBA00023136"/>
    </source>
</evidence>
<evidence type="ECO:0000313" key="13">
    <source>
        <dbReference type="EMBL" id="GMG28561.1"/>
    </source>
</evidence>
<accession>A0AAN4YE08</accession>
<dbReference type="PANTHER" id="PTHR13050:SF7">
    <property type="entry name" value="VESICLE TRANSPORT PROTEIN USE1"/>
    <property type="match status" value="1"/>
</dbReference>
<dbReference type="Proteomes" id="UP001165205">
    <property type="component" value="Unassembled WGS sequence"/>
</dbReference>
<keyword evidence="4 12" id="KW-0812">Transmembrane</keyword>
<evidence type="ECO:0000256" key="4">
    <source>
        <dbReference type="ARBA" id="ARBA00022692"/>
    </source>
</evidence>
<dbReference type="AlphaFoldDB" id="A0AAN4YE08"/>
<evidence type="ECO:0000256" key="11">
    <source>
        <dbReference type="SAM" id="MobiDB-lite"/>
    </source>
</evidence>
<name>A0AAN4YE08_ASPOZ</name>
<feature type="coiled-coil region" evidence="10">
    <location>
        <begin position="259"/>
        <end position="286"/>
    </location>
</feature>
<comment type="similarity">
    <text evidence="2">Belongs to the USE1 family.</text>
</comment>
<feature type="compositionally biased region" description="Polar residues" evidence="11">
    <location>
        <begin position="146"/>
        <end position="156"/>
    </location>
</feature>
<evidence type="ECO:0000256" key="10">
    <source>
        <dbReference type="SAM" id="Coils"/>
    </source>
</evidence>
<sequence length="529" mass="57222">MGHEKDNDAVKDIRVLSFWISFTVGCILCILLLVQRIRRRHLGRYAPPERQMDPPPFSFGEKEKRGGDEELAGLVGHGMPYYPGDPSTYGVAGLPSACDILLPLSRSTHLPSSGYLAAVLGRERSVSTAQSYQQTQAPCVVAPSELSPSSGDSRPSTAGMDAGRSNGLLPAEGSGSLGSCRRTADRPAESQTIDTQEFSGILAPERTCSVQKRNQIVQHLYDVDEGGNIEYARATLQELERSLPQIKPVDRRHEIQSDITRDRQTLKRLQSVLNQLNAEAEIKLSAVGGQGLPGAEGIYEDEDEESVDGEDLLGTPEEGSTPDEGQEKGTSGDEREGAEATAQEESKTIPGQSPESLSHEGVAPTAIADATATATTVSPTPTSTLRNRNNGPTDLPATATGSSLHEHNTSAQPPSSSTAKIQATEETLDTHRREQEDITNSLLSLATQLKSSSQAFQSSLESEKSVLTRAVEGLDRTTGNMEAAERRMGMLRRMTEGKGWWGRMMLYAWIFGLWIVAVLIVLIGPKLRF</sequence>
<feature type="compositionally biased region" description="Low complexity" evidence="11">
    <location>
        <begin position="362"/>
        <end position="384"/>
    </location>
</feature>
<protein>
    <submittedName>
        <fullName evidence="13">Unnamed protein product</fullName>
    </submittedName>
</protein>
<feature type="region of interest" description="Disordered" evidence="11">
    <location>
        <begin position="288"/>
        <end position="433"/>
    </location>
</feature>
<dbReference type="PROSITE" id="PS51257">
    <property type="entry name" value="PROKAR_LIPOPROTEIN"/>
    <property type="match status" value="1"/>
</dbReference>
<dbReference type="PANTHER" id="PTHR13050">
    <property type="entry name" value="USE1-LIKE PROTEIN"/>
    <property type="match status" value="1"/>
</dbReference>
<dbReference type="InterPro" id="IPR019150">
    <property type="entry name" value="Vesicle_transport_protein_Use1"/>
</dbReference>
<evidence type="ECO:0000256" key="12">
    <source>
        <dbReference type="SAM" id="Phobius"/>
    </source>
</evidence>
<reference evidence="13" key="1">
    <citation type="submission" date="2023-04" db="EMBL/GenBank/DDBJ databases">
        <title>Aspergillus oryzae NBRC 4228.</title>
        <authorList>
            <person name="Ichikawa N."/>
            <person name="Sato H."/>
            <person name="Tonouchi N."/>
        </authorList>
    </citation>
    <scope>NUCLEOTIDE SEQUENCE</scope>
    <source>
        <strain evidence="13">NBRC 4228</strain>
    </source>
</reference>
<keyword evidence="9 12" id="KW-0472">Membrane</keyword>
<feature type="compositionally biased region" description="Polar residues" evidence="11">
    <location>
        <begin position="399"/>
        <end position="425"/>
    </location>
</feature>
<evidence type="ECO:0000256" key="6">
    <source>
        <dbReference type="ARBA" id="ARBA00022892"/>
    </source>
</evidence>
<keyword evidence="10" id="KW-0175">Coiled coil</keyword>
<organism evidence="13 14">
    <name type="scientific">Aspergillus oryzae</name>
    <name type="common">Yellow koji mold</name>
    <dbReference type="NCBI Taxonomy" id="5062"/>
    <lineage>
        <taxon>Eukaryota</taxon>
        <taxon>Fungi</taxon>
        <taxon>Dikarya</taxon>
        <taxon>Ascomycota</taxon>
        <taxon>Pezizomycotina</taxon>
        <taxon>Eurotiomycetes</taxon>
        <taxon>Eurotiomycetidae</taxon>
        <taxon>Eurotiales</taxon>
        <taxon>Aspergillaceae</taxon>
        <taxon>Aspergillus</taxon>
        <taxon>Aspergillus subgen. Circumdati</taxon>
    </lineage>
</organism>
<keyword evidence="5" id="KW-0256">Endoplasmic reticulum</keyword>
<feature type="transmembrane region" description="Helical" evidence="12">
    <location>
        <begin position="16"/>
        <end position="34"/>
    </location>
</feature>
<comment type="subcellular location">
    <subcellularLocation>
        <location evidence="1">Endoplasmic reticulum membrane</location>
        <topology evidence="1">Single-pass type IV membrane protein</topology>
    </subcellularLocation>
</comment>
<comment type="caution">
    <text evidence="13">The sequence shown here is derived from an EMBL/GenBank/DDBJ whole genome shotgun (WGS) entry which is preliminary data.</text>
</comment>
<evidence type="ECO:0000256" key="8">
    <source>
        <dbReference type="ARBA" id="ARBA00022989"/>
    </source>
</evidence>
<keyword evidence="8 12" id="KW-1133">Transmembrane helix</keyword>
<evidence type="ECO:0000256" key="3">
    <source>
        <dbReference type="ARBA" id="ARBA00022448"/>
    </source>
</evidence>
<dbReference type="GO" id="GO:0005789">
    <property type="term" value="C:endoplasmic reticulum membrane"/>
    <property type="evidence" value="ECO:0007669"/>
    <property type="project" value="UniProtKB-SubCell"/>
</dbReference>
<feature type="region of interest" description="Disordered" evidence="11">
    <location>
        <begin position="136"/>
        <end position="197"/>
    </location>
</feature>
<dbReference type="GO" id="GO:0006890">
    <property type="term" value="P:retrograde vesicle-mediated transport, Golgi to endoplasmic reticulum"/>
    <property type="evidence" value="ECO:0007669"/>
    <property type="project" value="TreeGrafter"/>
</dbReference>
<feature type="compositionally biased region" description="Basic and acidic residues" evidence="11">
    <location>
        <begin position="325"/>
        <end position="338"/>
    </location>
</feature>
<feature type="compositionally biased region" description="Acidic residues" evidence="11">
    <location>
        <begin position="298"/>
        <end position="311"/>
    </location>
</feature>
<dbReference type="CDD" id="cd15860">
    <property type="entry name" value="SNARE_USE1"/>
    <property type="match status" value="1"/>
</dbReference>
<evidence type="ECO:0000313" key="14">
    <source>
        <dbReference type="Proteomes" id="UP001165205"/>
    </source>
</evidence>
<gene>
    <name evidence="13" type="ORF">Aory04_000496500</name>
</gene>
<dbReference type="EMBL" id="BSYA01000046">
    <property type="protein sequence ID" value="GMG28561.1"/>
    <property type="molecule type" value="Genomic_DNA"/>
</dbReference>
<keyword evidence="6" id="KW-0931">ER-Golgi transport</keyword>
<proteinExistence type="inferred from homology"/>